<dbReference type="SMART" id="SM00320">
    <property type="entry name" value="WD40"/>
    <property type="match status" value="4"/>
</dbReference>
<dbReference type="Pfam" id="PF00400">
    <property type="entry name" value="WD40"/>
    <property type="match status" value="4"/>
</dbReference>
<feature type="repeat" description="WD" evidence="3">
    <location>
        <begin position="41"/>
        <end position="73"/>
    </location>
</feature>
<dbReference type="SUPFAM" id="SSF50978">
    <property type="entry name" value="WD40 repeat-like"/>
    <property type="match status" value="1"/>
</dbReference>
<keyword evidence="2" id="KW-0677">Repeat</keyword>
<dbReference type="PROSITE" id="PS50294">
    <property type="entry name" value="WD_REPEATS_REGION"/>
    <property type="match status" value="1"/>
</dbReference>
<evidence type="ECO:0000256" key="3">
    <source>
        <dbReference type="PROSITE-ProRule" id="PRU00221"/>
    </source>
</evidence>
<dbReference type="InterPro" id="IPR015943">
    <property type="entry name" value="WD40/YVTN_repeat-like_dom_sf"/>
</dbReference>
<dbReference type="PROSITE" id="PS50082">
    <property type="entry name" value="WD_REPEATS_2"/>
    <property type="match status" value="2"/>
</dbReference>
<dbReference type="InterPro" id="IPR001680">
    <property type="entry name" value="WD40_rpt"/>
</dbReference>
<dbReference type="EMBL" id="JADJMH010000001">
    <property type="protein sequence ID" value="MBK7673616.1"/>
    <property type="molecule type" value="Genomic_DNA"/>
</dbReference>
<keyword evidence="1 3" id="KW-0853">WD repeat</keyword>
<proteinExistence type="predicted"/>
<name>A0A935PX00_9PROT</name>
<evidence type="ECO:0000256" key="2">
    <source>
        <dbReference type="ARBA" id="ARBA00022737"/>
    </source>
</evidence>
<dbReference type="Gene3D" id="2.130.10.10">
    <property type="entry name" value="YVTN repeat-like/Quinoprotein amine dehydrogenase"/>
    <property type="match status" value="2"/>
</dbReference>
<dbReference type="PANTHER" id="PTHR19848">
    <property type="entry name" value="WD40 REPEAT PROTEIN"/>
    <property type="match status" value="1"/>
</dbReference>
<evidence type="ECO:0000256" key="1">
    <source>
        <dbReference type="ARBA" id="ARBA00022574"/>
    </source>
</evidence>
<dbReference type="InterPro" id="IPR036322">
    <property type="entry name" value="WD40_repeat_dom_sf"/>
</dbReference>
<dbReference type="AlphaFoldDB" id="A0A935PX00"/>
<accession>A0A935PX00</accession>
<sequence>MGDYVSALEVARDGGVCIAGLGDGRVVGFELTTGEESFAIAAAHAGSVLGVSISPDGRCFATCGQDAVAKVWSAEGSLLRELPGGGGAWVEHVAWAPAGGRIATASGKKLCVWMPEGERLVETEPLASTVTALAWRSDGSGLAATCYGGVHILPFVAGAKNRHLAWKGSLVSLAWSPDANVIACGSQDSSVLLWEPRKHGKPIGFAVLEDEVTGLCWHPEHHILVGADASGTICGWEVA</sequence>
<comment type="caution">
    <text evidence="4">The sequence shown here is derived from an EMBL/GenBank/DDBJ whole genome shotgun (WGS) entry which is preliminary data.</text>
</comment>
<feature type="repeat" description="WD" evidence="3">
    <location>
        <begin position="170"/>
        <end position="195"/>
    </location>
</feature>
<dbReference type="PANTHER" id="PTHR19848:SF8">
    <property type="entry name" value="F-BOX AND WD REPEAT DOMAIN CONTAINING 7"/>
    <property type="match status" value="1"/>
</dbReference>
<protein>
    <submittedName>
        <fullName evidence="4">WD40 repeat domain-containing protein</fullName>
    </submittedName>
</protein>
<gene>
    <name evidence="4" type="ORF">IPJ27_01960</name>
</gene>
<reference evidence="4 5" key="1">
    <citation type="submission" date="2020-10" db="EMBL/GenBank/DDBJ databases">
        <title>Connecting structure to function with the recovery of over 1000 high-quality activated sludge metagenome-assembled genomes encoding full-length rRNA genes using long-read sequencing.</title>
        <authorList>
            <person name="Singleton C.M."/>
            <person name="Petriglieri F."/>
            <person name="Kristensen J.M."/>
            <person name="Kirkegaard R.H."/>
            <person name="Michaelsen T.Y."/>
            <person name="Andersen M.H."/>
            <person name="Karst S.M."/>
            <person name="Dueholm M.S."/>
            <person name="Nielsen P.H."/>
            <person name="Albertsen M."/>
        </authorList>
    </citation>
    <scope>NUCLEOTIDE SEQUENCE [LARGE SCALE GENOMIC DNA]</scope>
    <source>
        <strain evidence="4">EsbW_18-Q3-R4-48_BATAC.285</strain>
    </source>
</reference>
<dbReference type="Proteomes" id="UP000697998">
    <property type="component" value="Unassembled WGS sequence"/>
</dbReference>
<organism evidence="4 5">
    <name type="scientific">Candidatus Accumulibacter proximus</name>
    <dbReference type="NCBI Taxonomy" id="2954385"/>
    <lineage>
        <taxon>Bacteria</taxon>
        <taxon>Pseudomonadati</taxon>
        <taxon>Pseudomonadota</taxon>
        <taxon>Betaproteobacteria</taxon>
        <taxon>Candidatus Accumulibacter</taxon>
    </lineage>
</organism>
<evidence type="ECO:0000313" key="5">
    <source>
        <dbReference type="Proteomes" id="UP000697998"/>
    </source>
</evidence>
<evidence type="ECO:0000313" key="4">
    <source>
        <dbReference type="EMBL" id="MBK7673616.1"/>
    </source>
</evidence>